<dbReference type="EMBL" id="LAYJ01000131">
    <property type="protein sequence ID" value="KKI49677.1"/>
    <property type="molecule type" value="Genomic_DNA"/>
</dbReference>
<proteinExistence type="inferred from homology"/>
<comment type="function">
    <text evidence="7">Functions as a peptidoglycan terminase that cleaves nascent peptidoglycan strands endolytically to terminate their elongation.</text>
</comment>
<name>A0A0M2NGX5_9FIRM</name>
<dbReference type="PATRIC" id="fig|270498.16.peg.678"/>
<dbReference type="STRING" id="270498.CHK_2899"/>
<dbReference type="Gene3D" id="3.30.1490.480">
    <property type="entry name" value="Endolytic murein transglycosylase"/>
    <property type="match status" value="1"/>
</dbReference>
<evidence type="ECO:0000256" key="6">
    <source>
        <dbReference type="ARBA" id="ARBA00023316"/>
    </source>
</evidence>
<dbReference type="Proteomes" id="UP000034076">
    <property type="component" value="Unassembled WGS sequence"/>
</dbReference>
<gene>
    <name evidence="7" type="primary">mltG</name>
    <name evidence="9" type="ORF">CHK_2899</name>
</gene>
<dbReference type="GO" id="GO:0009252">
    <property type="term" value="P:peptidoglycan biosynthetic process"/>
    <property type="evidence" value="ECO:0007669"/>
    <property type="project" value="UniProtKB-UniRule"/>
</dbReference>
<feature type="site" description="Important for catalytic activity" evidence="7">
    <location>
        <position position="278"/>
    </location>
</feature>
<accession>A0A0M2NGX5</accession>
<keyword evidence="6 7" id="KW-0961">Cell wall biogenesis/degradation</keyword>
<comment type="caution">
    <text evidence="9">The sequence shown here is derived from an EMBL/GenBank/DDBJ whole genome shotgun (WGS) entry which is preliminary data.</text>
</comment>
<dbReference type="PANTHER" id="PTHR30518:SF2">
    <property type="entry name" value="ENDOLYTIC MUREIN TRANSGLYCOSYLASE"/>
    <property type="match status" value="1"/>
</dbReference>
<keyword evidence="1 7" id="KW-1003">Cell membrane</keyword>
<keyword evidence="5 7" id="KW-0456">Lyase</keyword>
<feature type="region of interest" description="Disordered" evidence="8">
    <location>
        <begin position="14"/>
        <end position="34"/>
    </location>
</feature>
<dbReference type="RefSeq" id="WP_046444678.1">
    <property type="nucleotide sequence ID" value="NZ_LAYJ01000131.1"/>
</dbReference>
<dbReference type="GO" id="GO:0005886">
    <property type="term" value="C:plasma membrane"/>
    <property type="evidence" value="ECO:0007669"/>
    <property type="project" value="UniProtKB-SubCell"/>
</dbReference>
<dbReference type="PANTHER" id="PTHR30518">
    <property type="entry name" value="ENDOLYTIC MUREIN TRANSGLYCOSYLASE"/>
    <property type="match status" value="1"/>
</dbReference>
<dbReference type="NCBIfam" id="TIGR00247">
    <property type="entry name" value="endolytic transglycosylase MltG"/>
    <property type="match status" value="1"/>
</dbReference>
<dbReference type="GO" id="GO:0008932">
    <property type="term" value="F:lytic endotransglycosylase activity"/>
    <property type="evidence" value="ECO:0007669"/>
    <property type="project" value="UniProtKB-UniRule"/>
</dbReference>
<evidence type="ECO:0000256" key="2">
    <source>
        <dbReference type="ARBA" id="ARBA00022692"/>
    </source>
</evidence>
<evidence type="ECO:0000313" key="10">
    <source>
        <dbReference type="Proteomes" id="UP000034076"/>
    </source>
</evidence>
<evidence type="ECO:0000256" key="7">
    <source>
        <dbReference type="HAMAP-Rule" id="MF_02065"/>
    </source>
</evidence>
<comment type="similarity">
    <text evidence="7">Belongs to the transglycosylase MltG family.</text>
</comment>
<dbReference type="Pfam" id="PF02618">
    <property type="entry name" value="YceG"/>
    <property type="match status" value="1"/>
</dbReference>
<feature type="transmembrane region" description="Helical" evidence="7">
    <location>
        <begin position="42"/>
        <end position="64"/>
    </location>
</feature>
<dbReference type="HAMAP" id="MF_02065">
    <property type="entry name" value="MltG"/>
    <property type="match status" value="1"/>
</dbReference>
<evidence type="ECO:0000313" key="9">
    <source>
        <dbReference type="EMBL" id="KKI49677.1"/>
    </source>
</evidence>
<evidence type="ECO:0000256" key="3">
    <source>
        <dbReference type="ARBA" id="ARBA00022989"/>
    </source>
</evidence>
<evidence type="ECO:0000256" key="1">
    <source>
        <dbReference type="ARBA" id="ARBA00022475"/>
    </source>
</evidence>
<evidence type="ECO:0000256" key="5">
    <source>
        <dbReference type="ARBA" id="ARBA00023239"/>
    </source>
</evidence>
<keyword evidence="2 7" id="KW-0812">Transmembrane</keyword>
<sequence>MAKKLNHLYPDENNYIDLEPQKTGNGKKPQKKTRSGWSRMRTLVMFLISLAIVAAIVYGVVSYVRKEYFDPVDSADSTAVEVTIPKGASLNKISDILYDNDLIRNKQVFKLYVDFSDMSSKLKAGTYELSKNMDFDDLIYALQEGKSDSNVAKVKFLEGLTIDDFSEVLIESGILKNTTRYQEIATSGEAFAQDYPVIADVIAKEAEKEPDQKRKYVLEGYLFPDTYEYYTDASEEEIIKKQLNRFNEIFSDEYKARAEELGMTVDDVVTLASIIEKEAKPDDFSKVSAVFHNRLNKDETLGSDATIMYALGLKNVYNIGDKVNTPSAYNTRQNKGLPPGPIGNPSKAAIEAALYPFEEYMQEGDEYMYFTLTDPATGVLEFNKTLEEHNEAVAKYRPLWDAADAAAGVQ</sequence>
<organism evidence="9 10">
    <name type="scientific">Christensenella hongkongensis</name>
    <dbReference type="NCBI Taxonomy" id="270498"/>
    <lineage>
        <taxon>Bacteria</taxon>
        <taxon>Bacillati</taxon>
        <taxon>Bacillota</taxon>
        <taxon>Clostridia</taxon>
        <taxon>Christensenellales</taxon>
        <taxon>Christensenellaceae</taxon>
        <taxon>Christensenella</taxon>
    </lineage>
</organism>
<keyword evidence="4 7" id="KW-0472">Membrane</keyword>
<comment type="catalytic activity">
    <reaction evidence="7">
        <text>a peptidoglycan chain = a peptidoglycan chain with N-acetyl-1,6-anhydromuramyl-[peptide] at the reducing end + a peptidoglycan chain with N-acetylglucosamine at the non-reducing end.</text>
        <dbReference type="EC" id="4.2.2.29"/>
    </reaction>
</comment>
<dbReference type="EC" id="4.2.2.29" evidence="7"/>
<evidence type="ECO:0000256" key="4">
    <source>
        <dbReference type="ARBA" id="ARBA00023136"/>
    </source>
</evidence>
<reference evidence="9 10" key="1">
    <citation type="submission" date="2015-04" db="EMBL/GenBank/DDBJ databases">
        <title>Draft genome sequence of bacteremic isolate Catabacter hongkongensis type strain HKU16T.</title>
        <authorList>
            <person name="Lau S.K."/>
            <person name="Teng J.L."/>
            <person name="Huang Y."/>
            <person name="Curreem S.O."/>
            <person name="Tsui S.K."/>
            <person name="Woo P.C."/>
        </authorList>
    </citation>
    <scope>NUCLEOTIDE SEQUENCE [LARGE SCALE GENOMIC DNA]</scope>
    <source>
        <strain evidence="9 10">HKU16</strain>
    </source>
</reference>
<keyword evidence="3 7" id="KW-1133">Transmembrane helix</keyword>
<protein>
    <recommendedName>
        <fullName evidence="7">Endolytic murein transglycosylase</fullName>
        <ecNumber evidence="7">4.2.2.29</ecNumber>
    </recommendedName>
    <alternativeName>
        <fullName evidence="7">Peptidoglycan lytic transglycosylase</fullName>
    </alternativeName>
    <alternativeName>
        <fullName evidence="7">Peptidoglycan polymerization terminase</fullName>
    </alternativeName>
</protein>
<dbReference type="OrthoDB" id="9814591at2"/>
<keyword evidence="10" id="KW-1185">Reference proteome</keyword>
<evidence type="ECO:0000256" key="8">
    <source>
        <dbReference type="SAM" id="MobiDB-lite"/>
    </source>
</evidence>
<dbReference type="GO" id="GO:0071555">
    <property type="term" value="P:cell wall organization"/>
    <property type="evidence" value="ECO:0007669"/>
    <property type="project" value="UniProtKB-KW"/>
</dbReference>
<comment type="subcellular location">
    <subcellularLocation>
        <location evidence="7">Cell membrane</location>
        <topology evidence="7">Single-pass membrane protein</topology>
    </subcellularLocation>
</comment>
<dbReference type="InterPro" id="IPR003770">
    <property type="entry name" value="MLTG-like"/>
</dbReference>
<dbReference type="AlphaFoldDB" id="A0A0M2NGX5"/>